<dbReference type="Gene3D" id="3.40.50.850">
    <property type="entry name" value="Isochorismatase-like"/>
    <property type="match status" value="1"/>
</dbReference>
<dbReference type="PANTHER" id="PTHR43540">
    <property type="entry name" value="PEROXYUREIDOACRYLATE/UREIDOACRYLATE AMIDOHYDROLASE-RELATED"/>
    <property type="match status" value="1"/>
</dbReference>
<keyword evidence="4" id="KW-1185">Reference proteome</keyword>
<proteinExistence type="predicted"/>
<dbReference type="GO" id="GO:0016787">
    <property type="term" value="F:hydrolase activity"/>
    <property type="evidence" value="ECO:0007669"/>
    <property type="project" value="UniProtKB-KW"/>
</dbReference>
<accession>A0A250B2J5</accession>
<dbReference type="AlphaFoldDB" id="A0A250B2J5"/>
<dbReference type="SUPFAM" id="SSF52499">
    <property type="entry name" value="Isochorismatase-like hydrolases"/>
    <property type="match status" value="1"/>
</dbReference>
<evidence type="ECO:0000313" key="4">
    <source>
        <dbReference type="Proteomes" id="UP000217182"/>
    </source>
</evidence>
<dbReference type="Proteomes" id="UP000217182">
    <property type="component" value="Chromosome"/>
</dbReference>
<keyword evidence="1" id="KW-0378">Hydrolase</keyword>
<name>A0A250B2J5_9GAMM</name>
<protein>
    <submittedName>
        <fullName evidence="3">Isochorismatase</fullName>
    </submittedName>
</protein>
<evidence type="ECO:0000313" key="3">
    <source>
        <dbReference type="EMBL" id="ATA20172.1"/>
    </source>
</evidence>
<dbReference type="PANTHER" id="PTHR43540:SF9">
    <property type="entry name" value="FAMILY HYDROLASE, PUTATIVE (AFU_ORTHOLOGUE AFUA_2G08700)-RELATED"/>
    <property type="match status" value="1"/>
</dbReference>
<dbReference type="Pfam" id="PF00857">
    <property type="entry name" value="Isochorismatase"/>
    <property type="match status" value="1"/>
</dbReference>
<dbReference type="KEGG" id="gqu:AWC35_12980"/>
<dbReference type="InterPro" id="IPR036380">
    <property type="entry name" value="Isochorismatase-like_sf"/>
</dbReference>
<evidence type="ECO:0000256" key="1">
    <source>
        <dbReference type="ARBA" id="ARBA00022801"/>
    </source>
</evidence>
<sequence length="253" mass="27617">MGGNPLGSAQHNQWHVTATQVDMVRTPVTPHPLTIGSRGREVTFDRQRSALIIIDMQNDFCHRDGWLGHIGVDVSPARAPIAPLQRLLPALRAVGVPVIWLNWGNRPDRLNLSPALLHVYNPQGDGVGLGDALPVSGAPVLQAGSWAAAVVDELVPDERDIHIDKYRMSGFQDTVLDSVLRNLGVTTLLFAGVNVDQCVLCTLQEANFRGYDCLLLEDCSATTSPAYCLDATLYNVQQCFGFVVNSAELRQRL</sequence>
<dbReference type="EMBL" id="CP014136">
    <property type="protein sequence ID" value="ATA20172.1"/>
    <property type="molecule type" value="Genomic_DNA"/>
</dbReference>
<feature type="domain" description="Isochorismatase-like" evidence="2">
    <location>
        <begin position="49"/>
        <end position="247"/>
    </location>
</feature>
<gene>
    <name evidence="3" type="ORF">AWC35_12980</name>
</gene>
<dbReference type="InterPro" id="IPR000868">
    <property type="entry name" value="Isochorismatase-like_dom"/>
</dbReference>
<dbReference type="OrthoDB" id="9807387at2"/>
<evidence type="ECO:0000259" key="2">
    <source>
        <dbReference type="Pfam" id="PF00857"/>
    </source>
</evidence>
<dbReference type="InterPro" id="IPR050272">
    <property type="entry name" value="Isochorismatase-like_hydrls"/>
</dbReference>
<dbReference type="CDD" id="cd00431">
    <property type="entry name" value="cysteine_hydrolases"/>
    <property type="match status" value="1"/>
</dbReference>
<dbReference type="RefSeq" id="WP_095846775.1">
    <property type="nucleotide sequence ID" value="NZ_CP014136.1"/>
</dbReference>
<reference evidence="3 4" key="1">
    <citation type="submission" date="2016-01" db="EMBL/GenBank/DDBJ databases">
        <authorList>
            <person name="Oliw E.H."/>
        </authorList>
    </citation>
    <scope>NUCLEOTIDE SEQUENCE [LARGE SCALE GENOMIC DNA]</scope>
    <source>
        <strain evidence="3 4">FRB97</strain>
    </source>
</reference>
<organism evidence="3 4">
    <name type="scientific">Gibbsiella quercinecans</name>
    <dbReference type="NCBI Taxonomy" id="929813"/>
    <lineage>
        <taxon>Bacteria</taxon>
        <taxon>Pseudomonadati</taxon>
        <taxon>Pseudomonadota</taxon>
        <taxon>Gammaproteobacteria</taxon>
        <taxon>Enterobacterales</taxon>
        <taxon>Yersiniaceae</taxon>
        <taxon>Gibbsiella</taxon>
    </lineage>
</organism>